<organism evidence="2 3">
    <name type="scientific">Gnathostoma spinigerum</name>
    <dbReference type="NCBI Taxonomy" id="75299"/>
    <lineage>
        <taxon>Eukaryota</taxon>
        <taxon>Metazoa</taxon>
        <taxon>Ecdysozoa</taxon>
        <taxon>Nematoda</taxon>
        <taxon>Chromadorea</taxon>
        <taxon>Rhabditida</taxon>
        <taxon>Spirurina</taxon>
        <taxon>Gnathostomatomorpha</taxon>
        <taxon>Gnathostomatoidea</taxon>
        <taxon>Gnathostomatidae</taxon>
        <taxon>Gnathostoma</taxon>
    </lineage>
</organism>
<feature type="compositionally biased region" description="Polar residues" evidence="1">
    <location>
        <begin position="1"/>
        <end position="10"/>
    </location>
</feature>
<feature type="region of interest" description="Disordered" evidence="1">
    <location>
        <begin position="1"/>
        <end position="42"/>
    </location>
</feature>
<evidence type="ECO:0000256" key="1">
    <source>
        <dbReference type="SAM" id="MobiDB-lite"/>
    </source>
</evidence>
<proteinExistence type="predicted"/>
<name>A0ABD6EVH1_9BILA</name>
<dbReference type="EMBL" id="JBGFUD010014596">
    <property type="protein sequence ID" value="MFH4983960.1"/>
    <property type="molecule type" value="Genomic_DNA"/>
</dbReference>
<dbReference type="AlphaFoldDB" id="A0ABD6EVH1"/>
<comment type="caution">
    <text evidence="2">The sequence shown here is derived from an EMBL/GenBank/DDBJ whole genome shotgun (WGS) entry which is preliminary data.</text>
</comment>
<sequence>MGASVNTPRNASVKKLSGLPPLPGDSSDEIELTTTTTTTSRPTRHRIRYTLPTIPPIFNYGKTMLNKDFIALREQKSIAA</sequence>
<keyword evidence="3" id="KW-1185">Reference proteome</keyword>
<accession>A0ABD6EVH1</accession>
<gene>
    <name evidence="2" type="ORF">AB6A40_010669</name>
</gene>
<evidence type="ECO:0000313" key="2">
    <source>
        <dbReference type="EMBL" id="MFH4983960.1"/>
    </source>
</evidence>
<dbReference type="Proteomes" id="UP001608902">
    <property type="component" value="Unassembled WGS sequence"/>
</dbReference>
<evidence type="ECO:0000313" key="3">
    <source>
        <dbReference type="Proteomes" id="UP001608902"/>
    </source>
</evidence>
<protein>
    <submittedName>
        <fullName evidence="2">Uncharacterized protein</fullName>
    </submittedName>
</protein>
<reference evidence="2 3" key="1">
    <citation type="submission" date="2024-08" db="EMBL/GenBank/DDBJ databases">
        <title>Gnathostoma spinigerum genome.</title>
        <authorList>
            <person name="Gonzalez-Bertolin B."/>
            <person name="Monzon S."/>
            <person name="Zaballos A."/>
            <person name="Jimenez P."/>
            <person name="Dekumyoy P."/>
            <person name="Varona S."/>
            <person name="Cuesta I."/>
            <person name="Sumanam S."/>
            <person name="Adisakwattana P."/>
            <person name="Gasser R.B."/>
            <person name="Hernandez-Gonzalez A."/>
            <person name="Young N.D."/>
            <person name="Perteguer M.J."/>
        </authorList>
    </citation>
    <scope>NUCLEOTIDE SEQUENCE [LARGE SCALE GENOMIC DNA]</scope>
    <source>
        <strain evidence="2">AL3</strain>
        <tissue evidence="2">Liver</tissue>
    </source>
</reference>